<evidence type="ECO:0000256" key="5">
    <source>
        <dbReference type="ARBA" id="ARBA00022895"/>
    </source>
</evidence>
<evidence type="ECO:0000256" key="2">
    <source>
        <dbReference type="ARBA" id="ARBA00004574"/>
    </source>
</evidence>
<dbReference type="InterPro" id="IPR032042">
    <property type="entry name" value="POT1PC"/>
</dbReference>
<accession>A0A183UJ59</accession>
<evidence type="ECO:0000313" key="11">
    <source>
        <dbReference type="WBParaSite" id="TCNE_0000852901-mRNA-1"/>
    </source>
</evidence>
<dbReference type="GO" id="GO:0000783">
    <property type="term" value="C:nuclear telomere cap complex"/>
    <property type="evidence" value="ECO:0007669"/>
    <property type="project" value="TreeGrafter"/>
</dbReference>
<keyword evidence="6" id="KW-0238">DNA-binding</keyword>
<keyword evidence="4" id="KW-0158">Chromosome</keyword>
<name>A0A183UJ59_TOXCA</name>
<evidence type="ECO:0000259" key="8">
    <source>
        <dbReference type="Pfam" id="PF16686"/>
    </source>
</evidence>
<dbReference type="AlphaFoldDB" id="A0A183UJ59"/>
<dbReference type="EMBL" id="UYWY01019934">
    <property type="protein sequence ID" value="VDM39850.1"/>
    <property type="molecule type" value="Genomic_DNA"/>
</dbReference>
<sequence>MATRTSPKKSPKENSSTYHYTQLAQLSNPQDIGHVSGLEKCGCVGLKFIRSNEKNVYCSEQLTSELMLVDESSIVQTKCMIYSEMGSDFSHHLQPGSIIRIHRVTVKSGIGTQPPALCGKLNTAGLAVILFSGNADGGYVPIYSSTKNYTLTAGFQTTVDALRSLLRNPHRLETEQSNDNSQKENPAQDLLGNFPKFRNFARYGYHDIVVQVVRILLSDRNNVVLRCWDTTKMEWGAPFWFDGDCVSRVVDSNDHLYETVESMSYDIIMYGEHGDNVLANVKAGDVLLLRNVHYYINALGSSLVMHDGQSSKRFNRGFEVLDDQSPIKIAFLRETENFFAGVSVVASAPAECSSNARASIHVAEEEEDAATATDIENLYSSEPRDDRIRKLGEARHALISSLQLSAIKSALPLLRRRMQTQRILRKLLRCPANDVEAILSECLAKCLKLNLATIDERERGCEGSMNRSTQSISISPRKRRANEAIEKSSTTMNWPLMLLKTISSGTTLCVQNWKVDLTFSRLPPIFVLECGECQLWRTVSLHDWQQFYLCPRCFLNNTVPLCHLVTILQHVSGDRISPLKLNCYFAFSANEEFYIGGLPSSASEAAAVWMHRMQRSEERELSRRIQVSHTTHY</sequence>
<gene>
    <name evidence="9" type="ORF">TCNE_LOCUS8529</name>
</gene>
<comment type="similarity">
    <text evidence="3">Belongs to the telombin family.</text>
</comment>
<dbReference type="InterPro" id="IPR028389">
    <property type="entry name" value="POT1"/>
</dbReference>
<feature type="domain" description="Protection of telomeres protein 1 ssDNA-binding" evidence="8">
    <location>
        <begin position="204"/>
        <end position="323"/>
    </location>
</feature>
<dbReference type="GO" id="GO:0010521">
    <property type="term" value="F:telomerase inhibitor activity"/>
    <property type="evidence" value="ECO:0007669"/>
    <property type="project" value="TreeGrafter"/>
</dbReference>
<dbReference type="GO" id="GO:0032210">
    <property type="term" value="P:regulation of telomere maintenance via telomerase"/>
    <property type="evidence" value="ECO:0007669"/>
    <property type="project" value="TreeGrafter"/>
</dbReference>
<evidence type="ECO:0000256" key="6">
    <source>
        <dbReference type="ARBA" id="ARBA00023125"/>
    </source>
</evidence>
<dbReference type="GO" id="GO:0098505">
    <property type="term" value="F:G-rich strand telomeric DNA binding"/>
    <property type="evidence" value="ECO:0007669"/>
    <property type="project" value="TreeGrafter"/>
</dbReference>
<evidence type="ECO:0000313" key="10">
    <source>
        <dbReference type="Proteomes" id="UP000050794"/>
    </source>
</evidence>
<reference evidence="11" key="1">
    <citation type="submission" date="2016-06" db="UniProtKB">
        <authorList>
            <consortium name="WormBaseParasite"/>
        </authorList>
    </citation>
    <scope>IDENTIFICATION</scope>
</reference>
<dbReference type="SUPFAM" id="SSF50249">
    <property type="entry name" value="Nucleic acid-binding proteins"/>
    <property type="match status" value="2"/>
</dbReference>
<dbReference type="WBParaSite" id="TCNE_0000852901-mRNA-1">
    <property type="protein sequence ID" value="TCNE_0000852901-mRNA-1"/>
    <property type="gene ID" value="TCNE_0000852901"/>
</dbReference>
<comment type="subcellular location">
    <subcellularLocation>
        <location evidence="2">Chromosome</location>
        <location evidence="2">Telomere</location>
    </subcellularLocation>
    <subcellularLocation>
        <location evidence="1">Nucleus</location>
    </subcellularLocation>
</comment>
<dbReference type="Proteomes" id="UP000050794">
    <property type="component" value="Unassembled WGS sequence"/>
</dbReference>
<dbReference type="PANTHER" id="PTHR14513">
    <property type="entry name" value="PROTECTION OF TELOMERES 1"/>
    <property type="match status" value="1"/>
</dbReference>
<evidence type="ECO:0000313" key="9">
    <source>
        <dbReference type="EMBL" id="VDM39850.1"/>
    </source>
</evidence>
<evidence type="ECO:0000256" key="1">
    <source>
        <dbReference type="ARBA" id="ARBA00004123"/>
    </source>
</evidence>
<keyword evidence="7" id="KW-0539">Nucleus</keyword>
<dbReference type="Pfam" id="PF16686">
    <property type="entry name" value="POT1PC"/>
    <property type="match status" value="1"/>
</dbReference>
<keyword evidence="10" id="KW-1185">Reference proteome</keyword>
<proteinExistence type="inferred from homology"/>
<dbReference type="InterPro" id="IPR012340">
    <property type="entry name" value="NA-bd_OB-fold"/>
</dbReference>
<dbReference type="PANTHER" id="PTHR14513:SF0">
    <property type="entry name" value="PROTECTION OF TELOMERES PROTEIN 1"/>
    <property type="match status" value="1"/>
</dbReference>
<dbReference type="Gene3D" id="2.40.50.140">
    <property type="entry name" value="Nucleic acid-binding proteins"/>
    <property type="match status" value="2"/>
</dbReference>
<evidence type="ECO:0000256" key="7">
    <source>
        <dbReference type="ARBA" id="ARBA00023242"/>
    </source>
</evidence>
<reference evidence="9 10" key="2">
    <citation type="submission" date="2018-11" db="EMBL/GenBank/DDBJ databases">
        <authorList>
            <consortium name="Pathogen Informatics"/>
        </authorList>
    </citation>
    <scope>NUCLEOTIDE SEQUENCE [LARGE SCALE GENOMIC DNA]</scope>
</reference>
<dbReference type="GO" id="GO:0016233">
    <property type="term" value="P:telomere capping"/>
    <property type="evidence" value="ECO:0007669"/>
    <property type="project" value="TreeGrafter"/>
</dbReference>
<keyword evidence="5" id="KW-0779">Telomere</keyword>
<evidence type="ECO:0000256" key="3">
    <source>
        <dbReference type="ARBA" id="ARBA00008442"/>
    </source>
</evidence>
<evidence type="ECO:0000256" key="4">
    <source>
        <dbReference type="ARBA" id="ARBA00022454"/>
    </source>
</evidence>
<organism evidence="10 11">
    <name type="scientific">Toxocara canis</name>
    <name type="common">Canine roundworm</name>
    <dbReference type="NCBI Taxonomy" id="6265"/>
    <lineage>
        <taxon>Eukaryota</taxon>
        <taxon>Metazoa</taxon>
        <taxon>Ecdysozoa</taxon>
        <taxon>Nematoda</taxon>
        <taxon>Chromadorea</taxon>
        <taxon>Rhabditida</taxon>
        <taxon>Spirurina</taxon>
        <taxon>Ascaridomorpha</taxon>
        <taxon>Ascaridoidea</taxon>
        <taxon>Toxocaridae</taxon>
        <taxon>Toxocara</taxon>
    </lineage>
</organism>
<protein>
    <submittedName>
        <fullName evidence="11">POT1PC domain-containing protein</fullName>
    </submittedName>
</protein>